<dbReference type="NCBIfam" id="TIGR00976">
    <property type="entry name" value="CocE_NonD"/>
    <property type="match status" value="1"/>
</dbReference>
<name>A0A4Q7KEX3_9PSEU</name>
<dbReference type="InterPro" id="IPR013736">
    <property type="entry name" value="Xaa-Pro_dipept_C"/>
</dbReference>
<gene>
    <name evidence="12" type="ORF">EV193_111199</name>
</gene>
<keyword evidence="7" id="KW-0720">Serine protease</keyword>
<evidence type="ECO:0000313" key="13">
    <source>
        <dbReference type="Proteomes" id="UP000294257"/>
    </source>
</evidence>
<evidence type="ECO:0000256" key="6">
    <source>
        <dbReference type="ARBA" id="ARBA00022801"/>
    </source>
</evidence>
<accession>A0A4Q7KEX3</accession>
<evidence type="ECO:0000313" key="12">
    <source>
        <dbReference type="EMBL" id="RZS32814.1"/>
    </source>
</evidence>
<keyword evidence="13" id="KW-1185">Reference proteome</keyword>
<dbReference type="SUPFAM" id="SSF53474">
    <property type="entry name" value="alpha/beta-Hydrolases"/>
    <property type="match status" value="1"/>
</dbReference>
<evidence type="ECO:0000259" key="11">
    <source>
        <dbReference type="SMART" id="SM00939"/>
    </source>
</evidence>
<evidence type="ECO:0000256" key="7">
    <source>
        <dbReference type="ARBA" id="ARBA00022825"/>
    </source>
</evidence>
<comment type="caution">
    <text evidence="12">The sequence shown here is derived from an EMBL/GenBank/DDBJ whole genome shotgun (WGS) entry which is preliminary data.</text>
</comment>
<feature type="region of interest" description="Disordered" evidence="9">
    <location>
        <begin position="130"/>
        <end position="149"/>
    </location>
</feature>
<dbReference type="GO" id="GO:0008236">
    <property type="term" value="F:serine-type peptidase activity"/>
    <property type="evidence" value="ECO:0007669"/>
    <property type="project" value="UniProtKB-KW"/>
</dbReference>
<keyword evidence="6" id="KW-0378">Hydrolase</keyword>
<evidence type="ECO:0000256" key="10">
    <source>
        <dbReference type="SAM" id="SignalP"/>
    </source>
</evidence>
<dbReference type="SMART" id="SM00939">
    <property type="entry name" value="PepX_C"/>
    <property type="match status" value="1"/>
</dbReference>
<feature type="chain" id="PRO_5020830329" description="Xaa-Pro dipeptidyl-peptidase" evidence="10">
    <location>
        <begin position="34"/>
        <end position="624"/>
    </location>
</feature>
<dbReference type="SUPFAM" id="SSF49785">
    <property type="entry name" value="Galactose-binding domain-like"/>
    <property type="match status" value="1"/>
</dbReference>
<dbReference type="InterPro" id="IPR008252">
    <property type="entry name" value="Pept_S15_Xpro"/>
</dbReference>
<dbReference type="AlphaFoldDB" id="A0A4Q7KEX3"/>
<evidence type="ECO:0000256" key="2">
    <source>
        <dbReference type="ARBA" id="ARBA00010819"/>
    </source>
</evidence>
<evidence type="ECO:0000256" key="5">
    <source>
        <dbReference type="ARBA" id="ARBA00022670"/>
    </source>
</evidence>
<dbReference type="InterPro" id="IPR005674">
    <property type="entry name" value="CocE/Ser_esterase"/>
</dbReference>
<evidence type="ECO:0000256" key="9">
    <source>
        <dbReference type="SAM" id="MobiDB-lite"/>
    </source>
</evidence>
<dbReference type="GO" id="GO:0006508">
    <property type="term" value="P:proteolysis"/>
    <property type="evidence" value="ECO:0007669"/>
    <property type="project" value="UniProtKB-KW"/>
</dbReference>
<dbReference type="NCBIfam" id="NF003780">
    <property type="entry name" value="PRK05371.1-1"/>
    <property type="match status" value="1"/>
</dbReference>
<evidence type="ECO:0000256" key="1">
    <source>
        <dbReference type="ARBA" id="ARBA00000123"/>
    </source>
</evidence>
<evidence type="ECO:0000256" key="4">
    <source>
        <dbReference type="ARBA" id="ARBA00022438"/>
    </source>
</evidence>
<keyword evidence="4" id="KW-0031">Aminopeptidase</keyword>
<evidence type="ECO:0000256" key="8">
    <source>
        <dbReference type="ARBA" id="ARBA00030045"/>
    </source>
</evidence>
<feature type="signal peptide" evidence="10">
    <location>
        <begin position="1"/>
        <end position="33"/>
    </location>
</feature>
<dbReference type="Gene3D" id="2.60.120.260">
    <property type="entry name" value="Galactose-binding domain-like"/>
    <property type="match status" value="1"/>
</dbReference>
<dbReference type="InterPro" id="IPR008979">
    <property type="entry name" value="Galactose-bd-like_sf"/>
</dbReference>
<keyword evidence="5" id="KW-0645">Protease</keyword>
<organism evidence="12 13">
    <name type="scientific">Herbihabitans rhizosphaerae</name>
    <dbReference type="NCBI Taxonomy" id="1872711"/>
    <lineage>
        <taxon>Bacteria</taxon>
        <taxon>Bacillati</taxon>
        <taxon>Actinomycetota</taxon>
        <taxon>Actinomycetes</taxon>
        <taxon>Pseudonocardiales</taxon>
        <taxon>Pseudonocardiaceae</taxon>
        <taxon>Herbihabitans</taxon>
    </lineage>
</organism>
<dbReference type="EMBL" id="SGWQ01000011">
    <property type="protein sequence ID" value="RZS32814.1"/>
    <property type="molecule type" value="Genomic_DNA"/>
</dbReference>
<evidence type="ECO:0000256" key="3">
    <source>
        <dbReference type="ARBA" id="ARBA00012463"/>
    </source>
</evidence>
<proteinExistence type="inferred from homology"/>
<dbReference type="InterPro" id="IPR000383">
    <property type="entry name" value="Xaa-Pro-like_dom"/>
</dbReference>
<keyword evidence="10" id="KW-0732">Signal</keyword>
<sequence length="624" mass="66794">MAALATLVHMRPSRLLLCAAIALVAVPVPLASAEPPPSDRPVPPPWLKMADGMSQPQFATADAIDEVAFVETTVDSDKDGKKDRVRVTVERPAVAPGAKVPVLFEHSPYRYGTNPNAPNHNVDVDRLPQEDIRPNGPAGDGRTRTGKMGTSAVDTDYWVSRGYATVLGESIGTAGSDGCPTVGDMNEALAGKAIIDWLNGRAPAWNEAGEPVTADWSTGDVAMTGVSYDGTLPNMIATTGVEGLRTIIPISAISNWYDYYRAGGLVRAPHSNESGTGTNSFQGEDLSVLAEFVQGEDRLKKCKAVTDGLRTIQDRHTGDYSADWKERDYLQRANGVKASVFVVHGLEDYNVMPTAFASWWEALRRNNVPRKIWLHNGGHGGPQGGGYQQTLTKWMDHWLFGVDNGIMDEPLADVQRPAGDYVKSADWPVPDSRDTTLHLSAPNATDPGALRPAPGGPADVRQSFVDKGRELNTDKALVPNPDTANPNRLVYLSEPLGKEAHLSGTPSVSVKVSVDNRFAANLTAVLVDYGPAGSTAAPVVVTRGWADPQNRESLDASKPIEQGTEYPVGWKLEPDDHVFAQGHRIGLVIVSTDQQFTLRPTSGTKLSVTPAGSSLVLPVVGGLG</sequence>
<dbReference type="PRINTS" id="PR00923">
    <property type="entry name" value="LACTOPTASE"/>
</dbReference>
<dbReference type="InterPro" id="IPR029058">
    <property type="entry name" value="AB_hydrolase_fold"/>
</dbReference>
<feature type="region of interest" description="Disordered" evidence="9">
    <location>
        <begin position="425"/>
        <end position="461"/>
    </location>
</feature>
<reference evidence="12 13" key="1">
    <citation type="submission" date="2019-02" db="EMBL/GenBank/DDBJ databases">
        <title>Genomic Encyclopedia of Type Strains, Phase IV (KMG-IV): sequencing the most valuable type-strain genomes for metagenomic binning, comparative biology and taxonomic classification.</title>
        <authorList>
            <person name="Goeker M."/>
        </authorList>
    </citation>
    <scope>NUCLEOTIDE SEQUENCE [LARGE SCALE GENOMIC DNA]</scope>
    <source>
        <strain evidence="12 13">DSM 101727</strain>
    </source>
</reference>
<dbReference type="GO" id="GO:0004177">
    <property type="term" value="F:aminopeptidase activity"/>
    <property type="evidence" value="ECO:0007669"/>
    <property type="project" value="UniProtKB-KW"/>
</dbReference>
<comment type="catalytic activity">
    <reaction evidence="1">
        <text>Hydrolyzes Xaa-Pro-|- bonds to release unblocked, N-terminal dipeptides from substrates including Ala-Pro-|-p-nitroanilide and (sequentially) Tyr-Pro-|-Phe-Pro-|-Gly-Pro-|-Ile.</text>
        <dbReference type="EC" id="3.4.14.11"/>
    </reaction>
</comment>
<dbReference type="Pfam" id="PF08530">
    <property type="entry name" value="PepX_C"/>
    <property type="match status" value="1"/>
</dbReference>
<comment type="similarity">
    <text evidence="2">Belongs to the peptidase S15 family.</text>
</comment>
<dbReference type="Proteomes" id="UP000294257">
    <property type="component" value="Unassembled WGS sequence"/>
</dbReference>
<dbReference type="GO" id="GO:0008239">
    <property type="term" value="F:dipeptidyl-peptidase activity"/>
    <property type="evidence" value="ECO:0007669"/>
    <property type="project" value="UniProtKB-EC"/>
</dbReference>
<feature type="domain" description="Xaa-Pro dipeptidyl-peptidase C-terminal" evidence="11">
    <location>
        <begin position="392"/>
        <end position="616"/>
    </location>
</feature>
<dbReference type="Pfam" id="PF02129">
    <property type="entry name" value="Peptidase_S15"/>
    <property type="match status" value="1"/>
</dbReference>
<feature type="compositionally biased region" description="Low complexity" evidence="9">
    <location>
        <begin position="447"/>
        <end position="458"/>
    </location>
</feature>
<protein>
    <recommendedName>
        <fullName evidence="3">Xaa-Pro dipeptidyl-peptidase</fullName>
        <ecNumber evidence="3">3.4.14.11</ecNumber>
    </recommendedName>
    <alternativeName>
        <fullName evidence="8">X-prolyl-dipeptidyl aminopeptidase</fullName>
    </alternativeName>
</protein>
<dbReference type="EC" id="3.4.14.11" evidence="3"/>
<dbReference type="Gene3D" id="3.40.50.1820">
    <property type="entry name" value="alpha/beta hydrolase"/>
    <property type="match status" value="2"/>
</dbReference>